<dbReference type="Proteomes" id="UP000215914">
    <property type="component" value="Unassembled WGS sequence"/>
</dbReference>
<evidence type="ECO:0000313" key="1">
    <source>
        <dbReference type="EMBL" id="KAF5787649.1"/>
    </source>
</evidence>
<protein>
    <submittedName>
        <fullName evidence="1">Uncharacterized protein</fullName>
    </submittedName>
</protein>
<organism evidence="1 2">
    <name type="scientific">Helianthus annuus</name>
    <name type="common">Common sunflower</name>
    <dbReference type="NCBI Taxonomy" id="4232"/>
    <lineage>
        <taxon>Eukaryota</taxon>
        <taxon>Viridiplantae</taxon>
        <taxon>Streptophyta</taxon>
        <taxon>Embryophyta</taxon>
        <taxon>Tracheophyta</taxon>
        <taxon>Spermatophyta</taxon>
        <taxon>Magnoliopsida</taxon>
        <taxon>eudicotyledons</taxon>
        <taxon>Gunneridae</taxon>
        <taxon>Pentapetalae</taxon>
        <taxon>asterids</taxon>
        <taxon>campanulids</taxon>
        <taxon>Asterales</taxon>
        <taxon>Asteraceae</taxon>
        <taxon>Asteroideae</taxon>
        <taxon>Heliantheae alliance</taxon>
        <taxon>Heliantheae</taxon>
        <taxon>Helianthus</taxon>
    </lineage>
</organism>
<sequence>MLDEIINYVQSLQRQVEVHPQFLKQARMPLPLEMSQEPVYVKTIWTVHIHPESIPHLLTPNLQTLFERTPPFKSSSSDLLLLLWLCIDETVPAKSRPKFMCLYHRCKVTFMNFSVYFLLQSYLGF</sequence>
<reference evidence="1" key="2">
    <citation type="submission" date="2020-06" db="EMBL/GenBank/DDBJ databases">
        <title>Helianthus annuus Genome sequencing and assembly Release 2.</title>
        <authorList>
            <person name="Gouzy J."/>
            <person name="Langlade N."/>
            <person name="Munos S."/>
        </authorList>
    </citation>
    <scope>NUCLEOTIDE SEQUENCE</scope>
    <source>
        <tissue evidence="1">Leaves</tissue>
    </source>
</reference>
<name>A0A9K3I0E1_HELAN</name>
<evidence type="ECO:0000313" key="2">
    <source>
        <dbReference type="Proteomes" id="UP000215914"/>
    </source>
</evidence>
<dbReference type="AlphaFoldDB" id="A0A9K3I0E1"/>
<keyword evidence="2" id="KW-1185">Reference proteome</keyword>
<dbReference type="EMBL" id="MNCJ02000325">
    <property type="protein sequence ID" value="KAF5787649.1"/>
    <property type="molecule type" value="Genomic_DNA"/>
</dbReference>
<dbReference type="Gramene" id="mRNA:HanXRQr2_Chr10g0455191">
    <property type="protein sequence ID" value="mRNA:HanXRQr2_Chr10g0455191"/>
    <property type="gene ID" value="HanXRQr2_Chr10g0455191"/>
</dbReference>
<comment type="caution">
    <text evidence="1">The sequence shown here is derived from an EMBL/GenBank/DDBJ whole genome shotgun (WGS) entry which is preliminary data.</text>
</comment>
<reference evidence="1" key="1">
    <citation type="journal article" date="2017" name="Nature">
        <title>The sunflower genome provides insights into oil metabolism, flowering and Asterid evolution.</title>
        <authorList>
            <person name="Badouin H."/>
            <person name="Gouzy J."/>
            <person name="Grassa C.J."/>
            <person name="Murat F."/>
            <person name="Staton S.E."/>
            <person name="Cottret L."/>
            <person name="Lelandais-Briere C."/>
            <person name="Owens G.L."/>
            <person name="Carrere S."/>
            <person name="Mayjonade B."/>
            <person name="Legrand L."/>
            <person name="Gill N."/>
            <person name="Kane N.C."/>
            <person name="Bowers J.E."/>
            <person name="Hubner S."/>
            <person name="Bellec A."/>
            <person name="Berard A."/>
            <person name="Berges H."/>
            <person name="Blanchet N."/>
            <person name="Boniface M.C."/>
            <person name="Brunel D."/>
            <person name="Catrice O."/>
            <person name="Chaidir N."/>
            <person name="Claudel C."/>
            <person name="Donnadieu C."/>
            <person name="Faraut T."/>
            <person name="Fievet G."/>
            <person name="Helmstetter N."/>
            <person name="King M."/>
            <person name="Knapp S.J."/>
            <person name="Lai Z."/>
            <person name="Le Paslier M.C."/>
            <person name="Lippi Y."/>
            <person name="Lorenzon L."/>
            <person name="Mandel J.R."/>
            <person name="Marage G."/>
            <person name="Marchand G."/>
            <person name="Marquand E."/>
            <person name="Bret-Mestries E."/>
            <person name="Morien E."/>
            <person name="Nambeesan S."/>
            <person name="Nguyen T."/>
            <person name="Pegot-Espagnet P."/>
            <person name="Pouilly N."/>
            <person name="Raftis F."/>
            <person name="Sallet E."/>
            <person name="Schiex T."/>
            <person name="Thomas J."/>
            <person name="Vandecasteele C."/>
            <person name="Vares D."/>
            <person name="Vear F."/>
            <person name="Vautrin S."/>
            <person name="Crespi M."/>
            <person name="Mangin B."/>
            <person name="Burke J.M."/>
            <person name="Salse J."/>
            <person name="Munos S."/>
            <person name="Vincourt P."/>
            <person name="Rieseberg L.H."/>
            <person name="Langlade N.B."/>
        </authorList>
    </citation>
    <scope>NUCLEOTIDE SEQUENCE</scope>
    <source>
        <tissue evidence="1">Leaves</tissue>
    </source>
</reference>
<gene>
    <name evidence="1" type="ORF">HanXRQr2_Chr10g0455191</name>
</gene>
<proteinExistence type="predicted"/>
<accession>A0A9K3I0E1</accession>